<feature type="region of interest" description="Disordered" evidence="1">
    <location>
        <begin position="1241"/>
        <end position="1274"/>
    </location>
</feature>
<evidence type="ECO:0000313" key="3">
    <source>
        <dbReference type="EMBL" id="OAQ32783.1"/>
    </source>
</evidence>
<feature type="region of interest" description="Disordered" evidence="1">
    <location>
        <begin position="1355"/>
        <end position="1410"/>
    </location>
</feature>
<feature type="compositionally biased region" description="Basic and acidic residues" evidence="1">
    <location>
        <begin position="164"/>
        <end position="173"/>
    </location>
</feature>
<feature type="chain" id="PRO_5008276611" description="Dystroglycan-type cadherin-like domain-containing protein" evidence="2">
    <location>
        <begin position="31"/>
        <end position="1933"/>
    </location>
</feature>
<dbReference type="SUPFAM" id="SSF49313">
    <property type="entry name" value="Cadherin-like"/>
    <property type="match status" value="3"/>
</dbReference>
<organism evidence="3 4">
    <name type="scientific">Linnemannia elongata AG-77</name>
    <dbReference type="NCBI Taxonomy" id="1314771"/>
    <lineage>
        <taxon>Eukaryota</taxon>
        <taxon>Fungi</taxon>
        <taxon>Fungi incertae sedis</taxon>
        <taxon>Mucoromycota</taxon>
        <taxon>Mortierellomycotina</taxon>
        <taxon>Mortierellomycetes</taxon>
        <taxon>Mortierellales</taxon>
        <taxon>Mortierellaceae</taxon>
        <taxon>Linnemannia</taxon>
    </lineage>
</organism>
<feature type="region of interest" description="Disordered" evidence="1">
    <location>
        <begin position="911"/>
        <end position="967"/>
    </location>
</feature>
<protein>
    <recommendedName>
        <fullName evidence="5">Dystroglycan-type cadherin-like domain-containing protein</fullName>
    </recommendedName>
</protein>
<dbReference type="InterPro" id="IPR015919">
    <property type="entry name" value="Cadherin-like_sf"/>
</dbReference>
<name>A0A197K6I8_9FUNG</name>
<feature type="region of interest" description="Disordered" evidence="1">
    <location>
        <begin position="159"/>
        <end position="184"/>
    </location>
</feature>
<feature type="compositionally biased region" description="Polar residues" evidence="1">
    <location>
        <begin position="1782"/>
        <end position="1793"/>
    </location>
</feature>
<dbReference type="InterPro" id="IPR013783">
    <property type="entry name" value="Ig-like_fold"/>
</dbReference>
<evidence type="ECO:0008006" key="5">
    <source>
        <dbReference type="Google" id="ProtNLM"/>
    </source>
</evidence>
<feature type="region of interest" description="Disordered" evidence="1">
    <location>
        <begin position="1840"/>
        <end position="1917"/>
    </location>
</feature>
<dbReference type="EMBL" id="KV442023">
    <property type="protein sequence ID" value="OAQ32783.1"/>
    <property type="molecule type" value="Genomic_DNA"/>
</dbReference>
<feature type="compositionally biased region" description="Polar residues" evidence="1">
    <location>
        <begin position="1298"/>
        <end position="1317"/>
    </location>
</feature>
<reference evidence="3 4" key="1">
    <citation type="submission" date="2016-05" db="EMBL/GenBank/DDBJ databases">
        <title>Genome sequencing reveals origins of a unique bacterial endosymbiosis in the earliest lineages of terrestrial Fungi.</title>
        <authorList>
            <consortium name="DOE Joint Genome Institute"/>
            <person name="Uehling J."/>
            <person name="Gryganskyi A."/>
            <person name="Hameed K."/>
            <person name="Tschaplinski T."/>
            <person name="Misztal P."/>
            <person name="Wu S."/>
            <person name="Desiro A."/>
            <person name="Vande Pol N."/>
            <person name="Du Z.-Y."/>
            <person name="Zienkiewicz A."/>
            <person name="Zienkiewicz K."/>
            <person name="Morin E."/>
            <person name="Tisserant E."/>
            <person name="Splivallo R."/>
            <person name="Hainaut M."/>
            <person name="Henrissat B."/>
            <person name="Ohm R."/>
            <person name="Kuo A."/>
            <person name="Yan J."/>
            <person name="Lipzen A."/>
            <person name="Nolan M."/>
            <person name="Labutti K."/>
            <person name="Barry K."/>
            <person name="Goldstein A."/>
            <person name="Labbe J."/>
            <person name="Schadt C."/>
            <person name="Tuskan G."/>
            <person name="Grigoriev I."/>
            <person name="Martin F."/>
            <person name="Vilgalys R."/>
            <person name="Bonito G."/>
        </authorList>
    </citation>
    <scope>NUCLEOTIDE SEQUENCE [LARGE SCALE GENOMIC DNA]</scope>
    <source>
        <strain evidence="3 4">AG-77</strain>
    </source>
</reference>
<feature type="compositionally biased region" description="Low complexity" evidence="1">
    <location>
        <begin position="1840"/>
        <end position="1862"/>
    </location>
</feature>
<feature type="compositionally biased region" description="Polar residues" evidence="1">
    <location>
        <begin position="1884"/>
        <end position="1902"/>
    </location>
</feature>
<dbReference type="GO" id="GO:0005509">
    <property type="term" value="F:calcium ion binding"/>
    <property type="evidence" value="ECO:0007669"/>
    <property type="project" value="InterPro"/>
</dbReference>
<dbReference type="GO" id="GO:0016020">
    <property type="term" value="C:membrane"/>
    <property type="evidence" value="ECO:0007669"/>
    <property type="project" value="InterPro"/>
</dbReference>
<evidence type="ECO:0000313" key="4">
    <source>
        <dbReference type="Proteomes" id="UP000078512"/>
    </source>
</evidence>
<evidence type="ECO:0000256" key="2">
    <source>
        <dbReference type="SAM" id="SignalP"/>
    </source>
</evidence>
<dbReference type="Proteomes" id="UP000078512">
    <property type="component" value="Unassembled WGS sequence"/>
</dbReference>
<feature type="region of interest" description="Disordered" evidence="1">
    <location>
        <begin position="1029"/>
        <end position="1095"/>
    </location>
</feature>
<feature type="compositionally biased region" description="Low complexity" evidence="1">
    <location>
        <begin position="1758"/>
        <end position="1767"/>
    </location>
</feature>
<feature type="compositionally biased region" description="Low complexity" evidence="1">
    <location>
        <begin position="1871"/>
        <end position="1881"/>
    </location>
</feature>
<proteinExistence type="predicted"/>
<feature type="compositionally biased region" description="Low complexity" evidence="1">
    <location>
        <begin position="1366"/>
        <end position="1386"/>
    </location>
</feature>
<keyword evidence="2" id="KW-0732">Signal</keyword>
<evidence type="ECO:0000256" key="1">
    <source>
        <dbReference type="SAM" id="MobiDB-lite"/>
    </source>
</evidence>
<gene>
    <name evidence="3" type="ORF">K457DRAFT_15855</name>
</gene>
<feature type="region of interest" description="Disordered" evidence="1">
    <location>
        <begin position="1758"/>
        <end position="1793"/>
    </location>
</feature>
<feature type="compositionally biased region" description="Low complexity" evidence="1">
    <location>
        <begin position="947"/>
        <end position="960"/>
    </location>
</feature>
<feature type="signal peptide" evidence="2">
    <location>
        <begin position="1"/>
        <end position="30"/>
    </location>
</feature>
<feature type="region of interest" description="Disordered" evidence="1">
    <location>
        <begin position="629"/>
        <end position="649"/>
    </location>
</feature>
<feature type="compositionally biased region" description="Polar residues" evidence="1">
    <location>
        <begin position="1398"/>
        <end position="1410"/>
    </location>
</feature>
<sequence length="1933" mass="208794">MIIRCLSRRIRVTFCFMATSLFALSTSSSTANTAVDPQPSLLIPLARESAFFTFTLHHDTLLYSLDSQDHFSPLSDTWSFEFVQPLAPWLSFDAPTLTFSGTPTKADIGFHNVHLRVLKSKSATITKDIMNLPFLVASASGVDAPPEIIQTLPLSQQISQQKQDPIEEEHIQEEQQEQQEQQERTYQTLQLLHLQRRVDQGGLATSSGSTTTGKGAVPSIFEPYADAEVWEGQSNPLRIQIDPQTFVIAASSPNAAASTTEVVSSAGPITYYVKADGSTTLPPWLKFDTSSLEFSGTPPIGTYKRTTILTITIAASSVPGYTQATDRFTIKIHVHSLGLSTYPLRSCSSSNLYYSQEWDRVWQSYLPDLVLEPQQRHVNFQLGADIFRVDGCSQPARSAAAAAALSSPTPNNTLAIHSTLNNDEASTKSQPIRYRAPYISRINMVLSTETTQELSLFNNTLPSWLSFDHTSWTLTGDLPQGIPERLILDVEVTDSFNTSAIFKFQIFSSTTPFSFIHPVPDIWVKRGELFNVDLLPAYLLSYPTEATVFPVEHKFLFEPIDMTPLSHVNSSSNNTTITKIGKNHVNPLLNAHTSSDCSYTDLWGQQSENNREAGPSPLIPNWFNRTSFTSNLPTPSPPSTTTTTPSEEGKIEFQGHIPCDVILRVRWLVRNRQGQLASTEFMIWATDQGPSRAAKPHVDDPSNQHHGNIGPIGVKVAVGIACATPVMIAIWFMIRRYCRRLRRQDGSIKPTMGGDLERGRIRPLSGGDENGGNGLDVRSQRRRQPTSEFLPNGDPVYRSSYEDDPSVGHHDSYSEKYVAEHGPHIYTTTSGDEGEGSGSSKRTSILGWIFGDRNLGEEELSTAAAAAELNRRRMNEPLTFSLKRISVGYPFESNSFGFANGNRISLYDSGAGTSTDASSPSAPTQQNNTTESGHVASGAKPTSKPPSESASRKLSNRSSSIFKKGSKRLSKLVKDKDTVNDHATKRDVAAAATRQLGIDSAYQTVRPCHSFLSIGTGYMASMSECNTSIDERQDSGRNSDEEMEDRRVDRSNADKESQRPWTPSTFLMRPKGLRPNRDVEFVGGSGESEPEYRGLSEGIHRSDSGALMTGSSSMAFSELVKAAPRSNIKAPPSIKTSFLDLGRSSSTPLPCWTSNLKVPGLDSDRDSTVSLTSTRTAPVTGSEVLFTKERQSSVHAGPGSFQRRSIVEFLQSNDDPISPLSAFSASLPSWSHVAQSLSSLSSSSQDGGVLKNSALSSQEESSSTSDENRDSIYTIGKEGPHEFTKVMVVPSNQTFRSVSVRKNSNSGDKGQNETSGWISDPAMCESDMAREKTHGKDVDRNRDEYDQRHRSLPYEIGTVDSPLPPSLVASASSRESTSVTPPVVSTSPPPRSAAAHSHTLSNGFTHMSSTHSQLPLTRHSMDRMRPVSYPILPSAPIANVVTPCRFVKATIGAAFHSTSSIRDPMASSPSSPRLLAHHTSLSRAMSPPLLPMMSPPLLPSSPPPMSPQSSIFFGDPTAAPLPGEYRAYLVSDPNDIAQVQDQQHQRCGYHHRPSASLSSIDVERADLAARPKRKLPEWIQFNSKMRSLWGRPIPGTAGEWQVSMVQTQIVQSSTATATATKTTTAPMMTTSSSSAAVSSSTATAAAAVSAGSLAVTDGQHPTLGQQRVGATAEAGSSLESAVEGGEQQIKEAIVEGEGLQTQDVEVELVVLLVREPGETPLSPLLGATRSRTFPSLAQTQDQAPQVQVQVQLPPPSCSSLSTMPCSQTAPSLATPDSPPASFISQGQVQSQNNTQATVTTPMGAGMAAMVKEESAKPSPGSPISPVSPLSDSANAIVAAAVPSPSSSASPPYLQQGQQQQQQRESSPPPTTTAATMSKPASIANAGSSSPGQSPPRFSSSGGPNSGPARAVGQRVLAERRRIEAMMMKSQQGL</sequence>
<feature type="region of interest" description="Disordered" evidence="1">
    <location>
        <begin position="746"/>
        <end position="811"/>
    </location>
</feature>
<feature type="compositionally biased region" description="Low complexity" evidence="1">
    <location>
        <begin position="629"/>
        <end position="646"/>
    </location>
</feature>
<feature type="compositionally biased region" description="Basic and acidic residues" evidence="1">
    <location>
        <begin position="1029"/>
        <end position="1058"/>
    </location>
</feature>
<feature type="region of interest" description="Disordered" evidence="1">
    <location>
        <begin position="1298"/>
        <end position="1322"/>
    </location>
</feature>
<dbReference type="Gene3D" id="2.60.40.10">
    <property type="entry name" value="Immunoglobulins"/>
    <property type="match status" value="3"/>
</dbReference>
<feature type="compositionally biased region" description="Low complexity" evidence="1">
    <location>
        <begin position="911"/>
        <end position="924"/>
    </location>
</feature>
<accession>A0A197K6I8</accession>
<feature type="compositionally biased region" description="Low complexity" evidence="1">
    <location>
        <begin position="1253"/>
        <end position="1265"/>
    </location>
</feature>
<dbReference type="Pfam" id="PF05345">
    <property type="entry name" value="He_PIG"/>
    <property type="match status" value="1"/>
</dbReference>
<keyword evidence="4" id="KW-1185">Reference proteome</keyword>
<dbReference type="OrthoDB" id="41532at2759"/>